<dbReference type="Proteomes" id="UP000222894">
    <property type="component" value="Genome"/>
</dbReference>
<protein>
    <submittedName>
        <fullName evidence="1">Uncharacterized protein</fullName>
    </submittedName>
</protein>
<proteinExistence type="predicted"/>
<evidence type="ECO:0000313" key="2">
    <source>
        <dbReference type="Proteomes" id="UP000222894"/>
    </source>
</evidence>
<sequence>MNIFNINLNLNVMHEYNIVIAPQIKVLRDKGVLSNVEELSTANSFRPGNLVMLYKCQEVDEEVKAAMEQITHLADAFWHSGCIHKFTHDAYVTNGNSVFAVLKCLRCGESFSKNLREI</sequence>
<accession>A0A219Y987</accession>
<organism evidence="1 2">
    <name type="scientific">Aeromonas phage 44RR2.8t.2</name>
    <dbReference type="NCBI Taxonomy" id="1932900"/>
    <lineage>
        <taxon>Viruses</taxon>
        <taxon>Duplodnaviria</taxon>
        <taxon>Heunggongvirae</taxon>
        <taxon>Uroviricota</taxon>
        <taxon>Caudoviricetes</taxon>
        <taxon>Pantevenvirales</taxon>
        <taxon>Straboviridae</taxon>
        <taxon>Biquartavirus</taxon>
        <taxon>Biquartavirus 44RR2</taxon>
    </lineage>
</organism>
<dbReference type="EMBL" id="KY290948">
    <property type="protein sequence ID" value="APU00525.1"/>
    <property type="molecule type" value="Genomic_DNA"/>
</dbReference>
<reference evidence="1 2" key="1">
    <citation type="journal article" date="2017" name="Sci. Rep.">
        <title>Characterization and diversity of phages infecting Aeromonas salmonicida subsp. salmonicida.</title>
        <authorList>
            <person name="Vincent A.T."/>
            <person name="Paquet V.E."/>
            <person name="Bernatchez A."/>
            <person name="Tremblay D.M."/>
            <person name="Moineau S."/>
            <person name="Charette S.J."/>
        </authorList>
    </citation>
    <scope>NUCLEOTIDE SEQUENCE [LARGE SCALE GENOMIC DNA]</scope>
</reference>
<evidence type="ECO:0000313" key="1">
    <source>
        <dbReference type="EMBL" id="APU00525.1"/>
    </source>
</evidence>
<name>A0A219Y987_9CAUD</name>